<dbReference type="InterPro" id="IPR035093">
    <property type="entry name" value="RelE/ParE_toxin_dom_sf"/>
</dbReference>
<evidence type="ECO:0008006" key="4">
    <source>
        <dbReference type="Google" id="ProtNLM"/>
    </source>
</evidence>
<dbReference type="RefSeq" id="WP_367652384.1">
    <property type="nucleotide sequence ID" value="NZ_VCYH01000007.1"/>
</dbReference>
<keyword evidence="1" id="KW-1277">Toxin-antitoxin system</keyword>
<proteinExistence type="predicted"/>
<dbReference type="Proteomes" id="UP001168338">
    <property type="component" value="Unassembled WGS sequence"/>
</dbReference>
<keyword evidence="3" id="KW-1185">Reference proteome</keyword>
<evidence type="ECO:0000313" key="3">
    <source>
        <dbReference type="Proteomes" id="UP001168338"/>
    </source>
</evidence>
<reference evidence="2" key="1">
    <citation type="submission" date="2019-05" db="EMBL/GenBank/DDBJ databases">
        <title>Methanoculleus sp. FWC-SCC1, a methanogenic archaeon isolated from deep marine cold seep.</title>
        <authorList>
            <person name="Chen Y.-W."/>
            <person name="Chen S.-C."/>
            <person name="Teng N.-H."/>
            <person name="Lai M.-C."/>
        </authorList>
    </citation>
    <scope>NUCLEOTIDE SEQUENCE</scope>
    <source>
        <strain evidence="2">FWC-SCC1</strain>
    </source>
</reference>
<dbReference type="SUPFAM" id="SSF143011">
    <property type="entry name" value="RelE-like"/>
    <property type="match status" value="1"/>
</dbReference>
<name>A0ABT8MBY9_9EURY</name>
<organism evidence="2 3">
    <name type="scientific">Methanoculleus frigidifontis</name>
    <dbReference type="NCBI Taxonomy" id="2584085"/>
    <lineage>
        <taxon>Archaea</taxon>
        <taxon>Methanobacteriati</taxon>
        <taxon>Methanobacteriota</taxon>
        <taxon>Stenosarchaea group</taxon>
        <taxon>Methanomicrobia</taxon>
        <taxon>Methanomicrobiales</taxon>
        <taxon>Methanomicrobiaceae</taxon>
        <taxon>Methanoculleus</taxon>
    </lineage>
</organism>
<dbReference type="EMBL" id="VCYH01000007">
    <property type="protein sequence ID" value="MDN7025455.1"/>
    <property type="molecule type" value="Genomic_DNA"/>
</dbReference>
<comment type="caution">
    <text evidence="2">The sequence shown here is derived from an EMBL/GenBank/DDBJ whole genome shotgun (WGS) entry which is preliminary data.</text>
</comment>
<gene>
    <name evidence="2" type="ORF">FGU65_11210</name>
</gene>
<sequence>MPGSSAALQSLYRIRVGEYRIIYEVCHEQRQITIVSVRHRRTVYRGL</sequence>
<evidence type="ECO:0000256" key="1">
    <source>
        <dbReference type="ARBA" id="ARBA00022649"/>
    </source>
</evidence>
<dbReference type="Pfam" id="PF05016">
    <property type="entry name" value="ParE_toxin"/>
    <property type="match status" value="1"/>
</dbReference>
<accession>A0ABT8MBY9</accession>
<dbReference type="Gene3D" id="3.30.2310.20">
    <property type="entry name" value="RelE-like"/>
    <property type="match status" value="1"/>
</dbReference>
<evidence type="ECO:0000313" key="2">
    <source>
        <dbReference type="EMBL" id="MDN7025455.1"/>
    </source>
</evidence>
<protein>
    <recommendedName>
        <fullName evidence="4">Type II toxin-antitoxin system RelE/ParE family toxin</fullName>
    </recommendedName>
</protein>
<dbReference type="InterPro" id="IPR007712">
    <property type="entry name" value="RelE/ParE_toxin"/>
</dbReference>